<proteinExistence type="predicted"/>
<dbReference type="PANTHER" id="PTHR34070:SF1">
    <property type="entry name" value="DNA ALKYLATION REPAIR PROTEIN"/>
    <property type="match status" value="1"/>
</dbReference>
<dbReference type="InterPro" id="IPR014825">
    <property type="entry name" value="DNA_alkylation"/>
</dbReference>
<dbReference type="EMBL" id="CP095073">
    <property type="protein sequence ID" value="UOQ43232.1"/>
    <property type="molecule type" value="Genomic_DNA"/>
</dbReference>
<accession>A0ABY4EIB2</accession>
<sequence>MNRSDQFSQVIWNTLNEHANENNRPAMEAYMKHRFAFFGIKTPERKQLLKPLWKEYKDISETERLETAKLLFSKKERECHYAGLALLERGANKSPRSAVGFYHELLKTHSWWDTVDMIAANLCGEYFRRFPEYLVPVTESWRSSTNMWVRRSSLLHQLSYKEKTNEALLFSTVDLLKEEKEFFIEKAIGWALREYSKTEPERVINYLEQTDCRPLSRREGLKWLKNKGMITT</sequence>
<dbReference type="Gene3D" id="1.20.1660.10">
    <property type="entry name" value="Hypothetical protein (EF3068)"/>
    <property type="match status" value="1"/>
</dbReference>
<gene>
    <name evidence="1" type="ORF">MUN89_14980</name>
</gene>
<dbReference type="SUPFAM" id="SSF48371">
    <property type="entry name" value="ARM repeat"/>
    <property type="match status" value="1"/>
</dbReference>
<protein>
    <submittedName>
        <fullName evidence="1">DNA alkylation repair protein</fullName>
    </submittedName>
</protein>
<dbReference type="CDD" id="cd07064">
    <property type="entry name" value="AlkD_like_1"/>
    <property type="match status" value="1"/>
</dbReference>
<dbReference type="RefSeq" id="WP_244708591.1">
    <property type="nucleotide sequence ID" value="NZ_CP095073.1"/>
</dbReference>
<reference evidence="1 2" key="1">
    <citation type="submission" date="2022-04" db="EMBL/GenBank/DDBJ databases">
        <title>Halobacillus sp. isolated from saltern.</title>
        <authorList>
            <person name="Won M."/>
            <person name="Lee C.-M."/>
            <person name="Woen H.-Y."/>
            <person name="Kwon S.-W."/>
        </authorList>
    </citation>
    <scope>NUCLEOTIDE SEQUENCE [LARGE SCALE GENOMIC DNA]</scope>
    <source>
        <strain evidence="1 2">SSBR10-3</strain>
    </source>
</reference>
<dbReference type="Proteomes" id="UP000831787">
    <property type="component" value="Chromosome"/>
</dbReference>
<keyword evidence="2" id="KW-1185">Reference proteome</keyword>
<dbReference type="InterPro" id="IPR016024">
    <property type="entry name" value="ARM-type_fold"/>
</dbReference>
<dbReference type="PANTHER" id="PTHR34070">
    <property type="entry name" value="ARMADILLO-TYPE FOLD"/>
    <property type="match status" value="1"/>
</dbReference>
<dbReference type="Pfam" id="PF08713">
    <property type="entry name" value="DNA_alkylation"/>
    <property type="match status" value="1"/>
</dbReference>
<evidence type="ECO:0000313" key="1">
    <source>
        <dbReference type="EMBL" id="UOQ43232.1"/>
    </source>
</evidence>
<organism evidence="1 2">
    <name type="scientific">Halobacillus salinarum</name>
    <dbReference type="NCBI Taxonomy" id="2932257"/>
    <lineage>
        <taxon>Bacteria</taxon>
        <taxon>Bacillati</taxon>
        <taxon>Bacillota</taxon>
        <taxon>Bacilli</taxon>
        <taxon>Bacillales</taxon>
        <taxon>Bacillaceae</taxon>
        <taxon>Halobacillus</taxon>
    </lineage>
</organism>
<name>A0ABY4EIB2_9BACI</name>
<dbReference type="Gene3D" id="1.25.40.290">
    <property type="entry name" value="ARM repeat domains"/>
    <property type="match status" value="1"/>
</dbReference>
<evidence type="ECO:0000313" key="2">
    <source>
        <dbReference type="Proteomes" id="UP000831787"/>
    </source>
</evidence>